<gene>
    <name evidence="1" type="ORF">CVV68_08085</name>
</gene>
<organism evidence="1 2">
    <name type="scientific">Arthrobacter livingstonensis</name>
    <dbReference type="NCBI Taxonomy" id="670078"/>
    <lineage>
        <taxon>Bacteria</taxon>
        <taxon>Bacillati</taxon>
        <taxon>Actinomycetota</taxon>
        <taxon>Actinomycetes</taxon>
        <taxon>Micrococcales</taxon>
        <taxon>Micrococcaceae</taxon>
        <taxon>Arthrobacter</taxon>
    </lineage>
</organism>
<dbReference type="OrthoDB" id="3199600at2"/>
<dbReference type="RefSeq" id="WP_110500497.1">
    <property type="nucleotide sequence ID" value="NZ_QJVD01000007.1"/>
</dbReference>
<reference evidence="1 2" key="1">
    <citation type="submission" date="2018-05" db="EMBL/GenBank/DDBJ databases">
        <title>Genetic diversity of glacier-inhabiting Cryobacterium bacteria in China and description of Cryobacterium mengkeensis sp. nov. and Arthrobacter glacialis sp. nov.</title>
        <authorList>
            <person name="Liu Q."/>
            <person name="Xin Y.-H."/>
        </authorList>
    </citation>
    <scope>NUCLEOTIDE SEQUENCE [LARGE SCALE GENOMIC DNA]</scope>
    <source>
        <strain evidence="1 2">LI2</strain>
    </source>
</reference>
<name>A0A2V5L873_9MICC</name>
<dbReference type="SUPFAM" id="SSF52540">
    <property type="entry name" value="P-loop containing nucleoside triphosphate hydrolases"/>
    <property type="match status" value="1"/>
</dbReference>
<dbReference type="InterPro" id="IPR052922">
    <property type="entry name" value="Cytidylate_Kinase-2"/>
</dbReference>
<keyword evidence="2" id="KW-1185">Reference proteome</keyword>
<accession>A0A2V5L873</accession>
<protein>
    <submittedName>
        <fullName evidence="1">AAA family ATPase</fullName>
    </submittedName>
</protein>
<sequence>MLTAIDPLPARPRRILVAGVSGSGKTTLAGRIGAVLNVPHVEIDSLFHGPDWTPRESFVQDVAAFTGAPGWVTERQYRQVRQLLAQRAELLVWLDFPFPFSMWRPIRRTVRRRLRRQELWNGNIEPAFHTIFTDPGHIIRWGWRARNKLKAVVPGLEQEIPGLHVVRLSSPRDVDAWVDNLQLAVTSGW</sequence>
<proteinExistence type="predicted"/>
<dbReference type="Proteomes" id="UP000247832">
    <property type="component" value="Unassembled WGS sequence"/>
</dbReference>
<comment type="caution">
    <text evidence="1">The sequence shown here is derived from an EMBL/GenBank/DDBJ whole genome shotgun (WGS) entry which is preliminary data.</text>
</comment>
<dbReference type="AlphaFoldDB" id="A0A2V5L873"/>
<dbReference type="EMBL" id="QJVD01000007">
    <property type="protein sequence ID" value="PYI67821.1"/>
    <property type="molecule type" value="Genomic_DNA"/>
</dbReference>
<evidence type="ECO:0000313" key="1">
    <source>
        <dbReference type="EMBL" id="PYI67821.1"/>
    </source>
</evidence>
<evidence type="ECO:0000313" key="2">
    <source>
        <dbReference type="Proteomes" id="UP000247832"/>
    </source>
</evidence>
<dbReference type="InterPro" id="IPR027417">
    <property type="entry name" value="P-loop_NTPase"/>
</dbReference>
<dbReference type="PANTHER" id="PTHR37816">
    <property type="entry name" value="YALI0E33011P"/>
    <property type="match status" value="1"/>
</dbReference>
<dbReference type="PANTHER" id="PTHR37816:SF1">
    <property type="entry name" value="TOXIN"/>
    <property type="match status" value="1"/>
</dbReference>
<dbReference type="Gene3D" id="3.40.50.300">
    <property type="entry name" value="P-loop containing nucleotide triphosphate hydrolases"/>
    <property type="match status" value="1"/>
</dbReference>